<protein>
    <recommendedName>
        <fullName evidence="1">DUF6745 domain-containing protein</fullName>
    </recommendedName>
</protein>
<accession>A0A1H7S028</accession>
<dbReference type="Pfam" id="PF20530">
    <property type="entry name" value="DUF6745"/>
    <property type="match status" value="1"/>
</dbReference>
<evidence type="ECO:0000259" key="1">
    <source>
        <dbReference type="Pfam" id="PF20530"/>
    </source>
</evidence>
<feature type="domain" description="DUF6745" evidence="1">
    <location>
        <begin position="244"/>
        <end position="446"/>
    </location>
</feature>
<name>A0A1H7S028_STRJI</name>
<organism evidence="2 3">
    <name type="scientific">Streptacidiphilus jiangxiensis</name>
    <dbReference type="NCBI Taxonomy" id="235985"/>
    <lineage>
        <taxon>Bacteria</taxon>
        <taxon>Bacillati</taxon>
        <taxon>Actinomycetota</taxon>
        <taxon>Actinomycetes</taxon>
        <taxon>Kitasatosporales</taxon>
        <taxon>Streptomycetaceae</taxon>
        <taxon>Streptacidiphilus</taxon>
    </lineage>
</organism>
<dbReference type="InterPro" id="IPR046633">
    <property type="entry name" value="DUF6745"/>
</dbReference>
<dbReference type="EMBL" id="FOAZ01000011">
    <property type="protein sequence ID" value="SEL65931.1"/>
    <property type="molecule type" value="Genomic_DNA"/>
</dbReference>
<proteinExistence type="predicted"/>
<dbReference type="STRING" id="235985.SAMN05414137_11178"/>
<reference evidence="3" key="1">
    <citation type="submission" date="2016-10" db="EMBL/GenBank/DDBJ databases">
        <authorList>
            <person name="Varghese N."/>
        </authorList>
    </citation>
    <scope>NUCLEOTIDE SEQUENCE [LARGE SCALE GENOMIC DNA]</scope>
    <source>
        <strain evidence="3">DSM 45096 / BCRC 16803 / CGMCC 4.1857 / CIP 109030 / JCM 12277 / KCTC 19219 / NBRC 100920 / 33214</strain>
    </source>
</reference>
<dbReference type="AlphaFoldDB" id="A0A1H7S028"/>
<dbReference type="RefSeq" id="WP_042449056.1">
    <property type="nucleotide sequence ID" value="NZ_BBPN01000015.1"/>
</dbReference>
<dbReference type="OrthoDB" id="871648at2"/>
<evidence type="ECO:0000313" key="3">
    <source>
        <dbReference type="Proteomes" id="UP000183015"/>
    </source>
</evidence>
<dbReference type="eggNOG" id="COG4886">
    <property type="taxonomic scope" value="Bacteria"/>
</dbReference>
<gene>
    <name evidence="2" type="ORF">SAMN05414137_11178</name>
</gene>
<keyword evidence="3" id="KW-1185">Reference proteome</keyword>
<sequence length="447" mass="46786">MTTEQHVWARISARIGTADRPAAEAGVRAAYRQAGLPEPRAVVWCGSPLVGAAAALLLTTGVEGLAGPEAGWAVAEARRRLAAHGLAGVASAAGEQPRRPAPSVKEAVRARPWREARERLVARQGRAAWSERWTETSGETWPRLDRLARHIRVAVADGLAGRIAASEGADGSANGFADGAVNGFADAAAGSSADGFAHASADGAVNGSADGAVNGSANGFVDGAANGLADAAANGFAEGARTAVRLALYDAVPGQQDAIRLAGLADDPGLAGQVALARSAGWWWPYADVVVLAEVPAALELDASGRLHRADGPALAYADGFALHAWHGTPLSRALFERLDALTVDEIRAERSPSLRRVMLEHFGCARYLAAADAEEVHRDEAGVLWRVELPDDEPLVMVEVAEATPEPDGTPRVQWFRVPPTTRTALEGVAWTFGMPVEAYRPKSQS</sequence>
<evidence type="ECO:0000313" key="2">
    <source>
        <dbReference type="EMBL" id="SEL65931.1"/>
    </source>
</evidence>
<dbReference type="Proteomes" id="UP000183015">
    <property type="component" value="Unassembled WGS sequence"/>
</dbReference>